<dbReference type="SUPFAM" id="SSF51182">
    <property type="entry name" value="RmlC-like cupins"/>
    <property type="match status" value="1"/>
</dbReference>
<evidence type="ECO:0000256" key="4">
    <source>
        <dbReference type="ARBA" id="ARBA00023002"/>
    </source>
</evidence>
<accession>A0ABM9A8W1</accession>
<keyword evidence="5" id="KW-0408">Iron</keyword>
<keyword evidence="4" id="KW-0560">Oxidoreductase</keyword>
<evidence type="ECO:0000256" key="3">
    <source>
        <dbReference type="ARBA" id="ARBA00022964"/>
    </source>
</evidence>
<dbReference type="PANTHER" id="PTHR12918:SF1">
    <property type="entry name" value="CYSTEINE DIOXYGENASE TYPE 1"/>
    <property type="match status" value="1"/>
</dbReference>
<dbReference type="InterPro" id="IPR014710">
    <property type="entry name" value="RmlC-like_jellyroll"/>
</dbReference>
<dbReference type="Gene3D" id="2.60.120.10">
    <property type="entry name" value="Jelly Rolls"/>
    <property type="match status" value="1"/>
</dbReference>
<dbReference type="EMBL" id="CAKLDM010000002">
    <property type="protein sequence ID" value="CAH0542064.1"/>
    <property type="molecule type" value="Genomic_DNA"/>
</dbReference>
<sequence length="198" mass="22770">MSQSSGNLESQSVLPLMFNDEQSLTYHDFIQQLEHTTKPLSISAIRYVLENLHLSQHEIKKLAEFKDDSYCRKRLFKNEHCEVLMLSWLNGQRSKIHDHLGTSCGVKVLAGEATETVFERAPNKHIYATESNIYEAGSVTASIDDDIHQISNLQADNETLVTIHIYSPPLKQFRLYKLESAETNWFDSESMSSWIYEI</sequence>
<comment type="caution">
    <text evidence="6">The sequence shown here is derived from an EMBL/GenBank/DDBJ whole genome shotgun (WGS) entry which is preliminary data.</text>
</comment>
<dbReference type="RefSeq" id="WP_237363485.1">
    <property type="nucleotide sequence ID" value="NZ_CAKLDM010000002.1"/>
</dbReference>
<evidence type="ECO:0000313" key="6">
    <source>
        <dbReference type="EMBL" id="CAH0542064.1"/>
    </source>
</evidence>
<keyword evidence="7" id="KW-1185">Reference proteome</keyword>
<keyword evidence="2" id="KW-0479">Metal-binding</keyword>
<protein>
    <recommendedName>
        <fullName evidence="8">Cysteine dioxygenase</fullName>
    </recommendedName>
</protein>
<dbReference type="Proteomes" id="UP000838748">
    <property type="component" value="Unassembled WGS sequence"/>
</dbReference>
<dbReference type="InterPro" id="IPR011051">
    <property type="entry name" value="RmlC_Cupin_sf"/>
</dbReference>
<evidence type="ECO:0000256" key="5">
    <source>
        <dbReference type="ARBA" id="ARBA00023004"/>
    </source>
</evidence>
<evidence type="ECO:0000256" key="1">
    <source>
        <dbReference type="ARBA" id="ARBA00006622"/>
    </source>
</evidence>
<dbReference type="Pfam" id="PF05995">
    <property type="entry name" value="CDO_I"/>
    <property type="match status" value="1"/>
</dbReference>
<proteinExistence type="inferred from homology"/>
<keyword evidence="3" id="KW-0223">Dioxygenase</keyword>
<organism evidence="6 7">
    <name type="scientific">Vibrio marisflavi CECT 7928</name>
    <dbReference type="NCBI Taxonomy" id="634439"/>
    <lineage>
        <taxon>Bacteria</taxon>
        <taxon>Pseudomonadati</taxon>
        <taxon>Pseudomonadota</taxon>
        <taxon>Gammaproteobacteria</taxon>
        <taxon>Vibrionales</taxon>
        <taxon>Vibrionaceae</taxon>
        <taxon>Vibrio</taxon>
    </lineage>
</organism>
<dbReference type="InterPro" id="IPR010300">
    <property type="entry name" value="CDO_1"/>
</dbReference>
<evidence type="ECO:0008006" key="8">
    <source>
        <dbReference type="Google" id="ProtNLM"/>
    </source>
</evidence>
<evidence type="ECO:0000313" key="7">
    <source>
        <dbReference type="Proteomes" id="UP000838748"/>
    </source>
</evidence>
<gene>
    <name evidence="6" type="ORF">VMF7928_04068</name>
</gene>
<dbReference type="PANTHER" id="PTHR12918">
    <property type="entry name" value="CYSTEINE DIOXYGENASE"/>
    <property type="match status" value="1"/>
</dbReference>
<evidence type="ECO:0000256" key="2">
    <source>
        <dbReference type="ARBA" id="ARBA00022723"/>
    </source>
</evidence>
<reference evidence="6" key="1">
    <citation type="submission" date="2021-11" db="EMBL/GenBank/DDBJ databases">
        <authorList>
            <person name="Rodrigo-Torres L."/>
            <person name="Arahal R. D."/>
            <person name="Lucena T."/>
        </authorList>
    </citation>
    <scope>NUCLEOTIDE SEQUENCE</scope>
    <source>
        <strain evidence="6">CECT 7928</strain>
    </source>
</reference>
<dbReference type="CDD" id="cd10548">
    <property type="entry name" value="cupin_CDO"/>
    <property type="match status" value="1"/>
</dbReference>
<name>A0ABM9A8W1_9VIBR</name>
<comment type="similarity">
    <text evidence="1">Belongs to the cysteine dioxygenase family.</text>
</comment>